<dbReference type="PIRSF" id="PIRSF028788">
    <property type="entry name" value="TfoX_Sxy"/>
    <property type="match status" value="1"/>
</dbReference>
<dbReference type="Gene3D" id="3.30.1460.30">
    <property type="entry name" value="YgaC/TfoX-N like chaperone"/>
    <property type="match status" value="1"/>
</dbReference>
<dbReference type="Pfam" id="PF04994">
    <property type="entry name" value="TfoX_C"/>
    <property type="match status" value="1"/>
</dbReference>
<dbReference type="InterPro" id="IPR007076">
    <property type="entry name" value="TfoX_N"/>
</dbReference>
<accession>L8J9R3</accession>
<feature type="domain" description="TfoX C-terminal" evidence="2">
    <location>
        <begin position="114"/>
        <end position="193"/>
    </location>
</feature>
<dbReference type="InterPro" id="IPR007077">
    <property type="entry name" value="TfoX_C"/>
</dbReference>
<dbReference type="SUPFAM" id="SSF159894">
    <property type="entry name" value="YgaC/TfoX-N like"/>
    <property type="match status" value="1"/>
</dbReference>
<comment type="caution">
    <text evidence="3">The sequence shown here is derived from an EMBL/GenBank/DDBJ whole genome shotgun (WGS) entry which is preliminary data.</text>
</comment>
<dbReference type="EMBL" id="AMZO01000021">
    <property type="protein sequence ID" value="ELR64963.1"/>
    <property type="molecule type" value="Genomic_DNA"/>
</dbReference>
<sequence length="196" mass="22549">MRSLKADFFNYLREFGSYDKRSMFGGTGIFINNAMYAILTDQSIFLRGGEGLDQQLTVLDCSKFKHIKRSTTAVVNYYDVTKLFLDNKELCSELVKQSIEVSQKEKAYKQSEQHKRLRDLPNMRLTLERMVKKAGVPDVNSFLSLGAAEVYRKVRHSHGKDIDLKLLWMFAGAIDGCHWTLLKEDRKQGLLRSLEG</sequence>
<reference evidence="3 4" key="1">
    <citation type="submission" date="2012-12" db="EMBL/GenBank/DDBJ databases">
        <title>Genome Assembly of Photobacterium sp. AK15.</title>
        <authorList>
            <person name="Khatri I."/>
            <person name="Vaidya B."/>
            <person name="Srinivas T.N.R."/>
            <person name="Subramanian S."/>
            <person name="Pinnaka A."/>
        </authorList>
    </citation>
    <scope>NUCLEOTIDE SEQUENCE [LARGE SCALE GENOMIC DNA]</scope>
    <source>
        <strain evidence="3 4">AK15</strain>
    </source>
</reference>
<evidence type="ECO:0000259" key="2">
    <source>
        <dbReference type="Pfam" id="PF04994"/>
    </source>
</evidence>
<dbReference type="Pfam" id="PF04993">
    <property type="entry name" value="TfoX_N"/>
    <property type="match status" value="1"/>
</dbReference>
<dbReference type="PANTHER" id="PTHR36121:SF1">
    <property type="entry name" value="PROTEIN SXY"/>
    <property type="match status" value="1"/>
</dbReference>
<evidence type="ECO:0000313" key="4">
    <source>
        <dbReference type="Proteomes" id="UP000011134"/>
    </source>
</evidence>
<dbReference type="Proteomes" id="UP000011134">
    <property type="component" value="Unassembled WGS sequence"/>
</dbReference>
<gene>
    <name evidence="3" type="ORF">C942_02056</name>
</gene>
<keyword evidence="4" id="KW-1185">Reference proteome</keyword>
<dbReference type="OrthoDB" id="4225809at2"/>
<evidence type="ECO:0000313" key="3">
    <source>
        <dbReference type="EMBL" id="ELR64963.1"/>
    </source>
</evidence>
<feature type="domain" description="TfoX N-terminal" evidence="1">
    <location>
        <begin position="11"/>
        <end position="100"/>
    </location>
</feature>
<dbReference type="Gene3D" id="1.10.150.20">
    <property type="entry name" value="5' to 3' exonuclease, C-terminal subdomain"/>
    <property type="match status" value="1"/>
</dbReference>
<dbReference type="AlphaFoldDB" id="L8J9R3"/>
<name>L8J9R3_9GAMM</name>
<evidence type="ECO:0000259" key="1">
    <source>
        <dbReference type="Pfam" id="PF04993"/>
    </source>
</evidence>
<dbReference type="PANTHER" id="PTHR36121">
    <property type="entry name" value="PROTEIN SXY"/>
    <property type="match status" value="1"/>
</dbReference>
<organism evidence="3 4">
    <name type="scientific">Photobacterium marinum</name>
    <dbReference type="NCBI Taxonomy" id="1056511"/>
    <lineage>
        <taxon>Bacteria</taxon>
        <taxon>Pseudomonadati</taxon>
        <taxon>Pseudomonadota</taxon>
        <taxon>Gammaproteobacteria</taxon>
        <taxon>Vibrionales</taxon>
        <taxon>Vibrionaceae</taxon>
        <taxon>Photobacterium</taxon>
    </lineage>
</organism>
<dbReference type="InterPro" id="IPR047525">
    <property type="entry name" value="TfoX-like"/>
</dbReference>
<protein>
    <submittedName>
        <fullName evidence="3">Competence-specific regulator</fullName>
    </submittedName>
</protein>
<dbReference type="GO" id="GO:0030420">
    <property type="term" value="P:establishment of competence for transformation"/>
    <property type="evidence" value="ECO:0007669"/>
    <property type="project" value="InterPro"/>
</dbReference>
<dbReference type="InterPro" id="IPR026256">
    <property type="entry name" value="TfoX-like_gammaprotbact"/>
</dbReference>
<dbReference type="RefSeq" id="WP_007467159.1">
    <property type="nucleotide sequence ID" value="NZ_AMZO01000021.1"/>
</dbReference>
<proteinExistence type="predicted"/>
<dbReference type="PATRIC" id="fig|1056511.3.peg.3131"/>